<dbReference type="EMBL" id="NMUH01002821">
    <property type="protein sequence ID" value="MQM02250.1"/>
    <property type="molecule type" value="Genomic_DNA"/>
</dbReference>
<keyword evidence="3" id="KW-1185">Reference proteome</keyword>
<proteinExistence type="predicted"/>
<evidence type="ECO:0000313" key="2">
    <source>
        <dbReference type="EMBL" id="MQM02250.1"/>
    </source>
</evidence>
<gene>
    <name evidence="2" type="ORF">Taro_035005</name>
</gene>
<organism evidence="2 3">
    <name type="scientific">Colocasia esculenta</name>
    <name type="common">Wild taro</name>
    <name type="synonym">Arum esculentum</name>
    <dbReference type="NCBI Taxonomy" id="4460"/>
    <lineage>
        <taxon>Eukaryota</taxon>
        <taxon>Viridiplantae</taxon>
        <taxon>Streptophyta</taxon>
        <taxon>Embryophyta</taxon>
        <taxon>Tracheophyta</taxon>
        <taxon>Spermatophyta</taxon>
        <taxon>Magnoliopsida</taxon>
        <taxon>Liliopsida</taxon>
        <taxon>Araceae</taxon>
        <taxon>Aroideae</taxon>
        <taxon>Colocasieae</taxon>
        <taxon>Colocasia</taxon>
    </lineage>
</organism>
<name>A0A843WHA6_COLES</name>
<protein>
    <submittedName>
        <fullName evidence="2">Uncharacterized protein</fullName>
    </submittedName>
</protein>
<sequence length="76" mass="8768">MGSRKLVRDLLLSKELHLFHRRRQPGYCAGMWQIGLLFHGRIRPLLRTNLSPTISVHSIVMIPLFLLFAPVMGFGR</sequence>
<comment type="caution">
    <text evidence="2">The sequence shown here is derived from an EMBL/GenBank/DDBJ whole genome shotgun (WGS) entry which is preliminary data.</text>
</comment>
<reference evidence="2" key="1">
    <citation type="submission" date="2017-07" db="EMBL/GenBank/DDBJ databases">
        <title>Taro Niue Genome Assembly and Annotation.</title>
        <authorList>
            <person name="Atibalentja N."/>
            <person name="Keating K."/>
            <person name="Fields C.J."/>
        </authorList>
    </citation>
    <scope>NUCLEOTIDE SEQUENCE</scope>
    <source>
        <strain evidence="2">Niue_2</strain>
        <tissue evidence="2">Leaf</tissue>
    </source>
</reference>
<accession>A0A843WHA6</accession>
<keyword evidence="1" id="KW-1133">Transmembrane helix</keyword>
<keyword evidence="1" id="KW-0472">Membrane</keyword>
<evidence type="ECO:0000313" key="3">
    <source>
        <dbReference type="Proteomes" id="UP000652761"/>
    </source>
</evidence>
<dbReference type="AlphaFoldDB" id="A0A843WHA6"/>
<evidence type="ECO:0000256" key="1">
    <source>
        <dbReference type="SAM" id="Phobius"/>
    </source>
</evidence>
<keyword evidence="1" id="KW-0812">Transmembrane</keyword>
<dbReference type="Proteomes" id="UP000652761">
    <property type="component" value="Unassembled WGS sequence"/>
</dbReference>
<feature type="transmembrane region" description="Helical" evidence="1">
    <location>
        <begin position="54"/>
        <end position="74"/>
    </location>
</feature>